<accession>A0A2T2WKF6</accession>
<dbReference type="InterPro" id="IPR050177">
    <property type="entry name" value="Lipid_A_modif_metabolic_enz"/>
</dbReference>
<reference evidence="2 3" key="1">
    <citation type="journal article" date="2014" name="BMC Genomics">
        <title>Comparison of environmental and isolate Sulfobacillus genomes reveals diverse carbon, sulfur, nitrogen, and hydrogen metabolisms.</title>
        <authorList>
            <person name="Justice N.B."/>
            <person name="Norman A."/>
            <person name="Brown C.T."/>
            <person name="Singh A."/>
            <person name="Thomas B.C."/>
            <person name="Banfield J.F."/>
        </authorList>
    </citation>
    <scope>NUCLEOTIDE SEQUENCE [LARGE SCALE GENOMIC DNA]</scope>
    <source>
        <strain evidence="2">AMDSBA1</strain>
    </source>
</reference>
<dbReference type="PANTHER" id="PTHR43245">
    <property type="entry name" value="BIFUNCTIONAL POLYMYXIN RESISTANCE PROTEIN ARNA"/>
    <property type="match status" value="1"/>
</dbReference>
<feature type="domain" description="NAD-dependent epimerase/dehydratase" evidence="1">
    <location>
        <begin position="3"/>
        <end position="206"/>
    </location>
</feature>
<evidence type="ECO:0000259" key="1">
    <source>
        <dbReference type="Pfam" id="PF01370"/>
    </source>
</evidence>
<dbReference type="InterPro" id="IPR036291">
    <property type="entry name" value="NAD(P)-bd_dom_sf"/>
</dbReference>
<comment type="caution">
    <text evidence="2">The sequence shown here is derived from an EMBL/GenBank/DDBJ whole genome shotgun (WGS) entry which is preliminary data.</text>
</comment>
<dbReference type="PANTHER" id="PTHR43245:SF13">
    <property type="entry name" value="UDP-D-APIOSE_UDP-D-XYLOSE SYNTHASE 2"/>
    <property type="match status" value="1"/>
</dbReference>
<name>A0A2T2WKF6_9FIRM</name>
<proteinExistence type="predicted"/>
<evidence type="ECO:0000313" key="2">
    <source>
        <dbReference type="EMBL" id="PSR22734.1"/>
    </source>
</evidence>
<dbReference type="Pfam" id="PF01370">
    <property type="entry name" value="Epimerase"/>
    <property type="match status" value="1"/>
</dbReference>
<dbReference type="Proteomes" id="UP000242699">
    <property type="component" value="Unassembled WGS sequence"/>
</dbReference>
<dbReference type="InterPro" id="IPR001509">
    <property type="entry name" value="Epimerase_deHydtase"/>
</dbReference>
<dbReference type="AlphaFoldDB" id="A0A2T2WKF6"/>
<organism evidence="2 3">
    <name type="scientific">Sulfobacillus benefaciens</name>
    <dbReference type="NCBI Taxonomy" id="453960"/>
    <lineage>
        <taxon>Bacteria</taxon>
        <taxon>Bacillati</taxon>
        <taxon>Bacillota</taxon>
        <taxon>Clostridia</taxon>
        <taxon>Eubacteriales</taxon>
        <taxon>Clostridiales Family XVII. Incertae Sedis</taxon>
        <taxon>Sulfobacillus</taxon>
    </lineage>
</organism>
<protein>
    <submittedName>
        <fullName evidence="2">Epimerase</fullName>
    </submittedName>
</protein>
<sequence length="346" mass="39162">MRILILGGTEFLGRHLVDAALKKGHEVTLFNRGRTNPDLFPAVEKLRGDRDGNMEALQGRRWDSVIDTSGYVPRIVRQSAELMKGAADHYTFVSSISVYADFRTIGLSETDPVERLNDESDEDIAAHYGALKARCEEEVRKTFGEQTLAVRPGLIVGPYDPTGRFTYWVRRFAQGGDVLVPGRPDYSIQFIDVRDLAQWMIAMEEKRLTGVFNASGPADTLSMEHFVQTLQRVGPKSGKPIWVSENFLLAKGVREFEELPLWISDKANWPGFMTINARKAMDHGLVFRSLEKTILDTLDWEKTRQRGPNRLHDLDNGPGLSREREEQLLNEWRYELNNGGASTTPP</sequence>
<dbReference type="SUPFAM" id="SSF51735">
    <property type="entry name" value="NAD(P)-binding Rossmann-fold domains"/>
    <property type="match status" value="1"/>
</dbReference>
<gene>
    <name evidence="2" type="ORF">C7B43_20580</name>
</gene>
<dbReference type="Gene3D" id="3.40.50.720">
    <property type="entry name" value="NAD(P)-binding Rossmann-like Domain"/>
    <property type="match status" value="1"/>
</dbReference>
<evidence type="ECO:0000313" key="3">
    <source>
        <dbReference type="Proteomes" id="UP000242699"/>
    </source>
</evidence>
<dbReference type="EMBL" id="PXYT01000105">
    <property type="protein sequence ID" value="PSR22734.1"/>
    <property type="molecule type" value="Genomic_DNA"/>
</dbReference>